<accession>S9Q1Q2</accession>
<dbReference type="OrthoDB" id="5524534at2"/>
<evidence type="ECO:0008006" key="3">
    <source>
        <dbReference type="Google" id="ProtNLM"/>
    </source>
</evidence>
<dbReference type="PROSITE" id="PS51257">
    <property type="entry name" value="PROKAR_LIPOPROTEIN"/>
    <property type="match status" value="1"/>
</dbReference>
<organism evidence="1 2">
    <name type="scientific">Cystobacter fuscus (strain ATCC 25194 / DSM 2262 / NBRC 100088 / M29)</name>
    <dbReference type="NCBI Taxonomy" id="1242864"/>
    <lineage>
        <taxon>Bacteria</taxon>
        <taxon>Pseudomonadati</taxon>
        <taxon>Myxococcota</taxon>
        <taxon>Myxococcia</taxon>
        <taxon>Myxococcales</taxon>
        <taxon>Cystobacterineae</taxon>
        <taxon>Archangiaceae</taxon>
        <taxon>Cystobacter</taxon>
    </lineage>
</organism>
<comment type="caution">
    <text evidence="1">The sequence shown here is derived from an EMBL/GenBank/DDBJ whole genome shotgun (WGS) entry which is preliminary data.</text>
</comment>
<evidence type="ECO:0000313" key="2">
    <source>
        <dbReference type="Proteomes" id="UP000011682"/>
    </source>
</evidence>
<reference evidence="1" key="1">
    <citation type="submission" date="2013-05" db="EMBL/GenBank/DDBJ databases">
        <title>Genome assembly of Cystobacter fuscus DSM 2262.</title>
        <authorList>
            <person name="Sharma G."/>
            <person name="Khatri I."/>
            <person name="Kaur C."/>
            <person name="Mayilraj S."/>
            <person name="Subramanian S."/>
        </authorList>
    </citation>
    <scope>NUCLEOTIDE SEQUENCE [LARGE SCALE GENOMIC DNA]</scope>
    <source>
        <strain evidence="1">DSM 2262</strain>
    </source>
</reference>
<name>S9Q1Q2_CYSF2</name>
<dbReference type="EMBL" id="ANAH02000073">
    <property type="protein sequence ID" value="EPX55219.1"/>
    <property type="molecule type" value="Genomic_DNA"/>
</dbReference>
<proteinExistence type="predicted"/>
<gene>
    <name evidence="1" type="ORF">D187_009426</name>
</gene>
<dbReference type="RefSeq" id="WP_002624458.1">
    <property type="nucleotide sequence ID" value="NZ_ANAH02000073.1"/>
</dbReference>
<protein>
    <recommendedName>
        <fullName evidence="3">Lipoprotein</fullName>
    </recommendedName>
</protein>
<dbReference type="Proteomes" id="UP000011682">
    <property type="component" value="Unassembled WGS sequence"/>
</dbReference>
<keyword evidence="2" id="KW-1185">Reference proteome</keyword>
<sequence length="120" mass="12788">MTILLRGGWCVAGVVGLLAGCGSLEVQEEAGSTGALAEALTNTCQNPGRDYTFTCATVYVYETANSTRPIDTIPCGGAYWVANLVESCPSNGRFLADYRKDFDPTPARGWIHRTVLAPTP</sequence>
<evidence type="ECO:0000313" key="1">
    <source>
        <dbReference type="EMBL" id="EPX55219.1"/>
    </source>
</evidence>
<dbReference type="AlphaFoldDB" id="S9Q1Q2"/>